<dbReference type="EMBL" id="FQUU01000012">
    <property type="protein sequence ID" value="SHF51373.1"/>
    <property type="molecule type" value="Genomic_DNA"/>
</dbReference>
<gene>
    <name evidence="1" type="ORF">SAMN02745131_02828</name>
</gene>
<keyword evidence="2" id="KW-1185">Reference proteome</keyword>
<evidence type="ECO:0000313" key="1">
    <source>
        <dbReference type="EMBL" id="SHF51373.1"/>
    </source>
</evidence>
<accession>A0A1M5C9E7</accession>
<dbReference type="Proteomes" id="UP000184048">
    <property type="component" value="Unassembled WGS sequence"/>
</dbReference>
<evidence type="ECO:0000313" key="2">
    <source>
        <dbReference type="Proteomes" id="UP000184048"/>
    </source>
</evidence>
<protein>
    <submittedName>
        <fullName evidence="1">Uncharacterized protein</fullName>
    </submittedName>
</protein>
<proteinExistence type="predicted"/>
<name>A0A1M5C9E7_9BACT</name>
<dbReference type="AlphaFoldDB" id="A0A1M5C9E7"/>
<reference evidence="1 2" key="1">
    <citation type="submission" date="2016-11" db="EMBL/GenBank/DDBJ databases">
        <authorList>
            <person name="Jaros S."/>
            <person name="Januszkiewicz K."/>
            <person name="Wedrychowicz H."/>
        </authorList>
    </citation>
    <scope>NUCLEOTIDE SEQUENCE [LARGE SCALE GENOMIC DNA]</scope>
    <source>
        <strain evidence="1 2">DSM 18119</strain>
    </source>
</reference>
<sequence length="53" mass="5957">MENKNLLDGFQDIGPDGNRAIDICYQSTSDTKVVGSVTLDKSSFNRFYVYGIY</sequence>
<organism evidence="1 2">
    <name type="scientific">Flavisolibacter ginsengisoli DSM 18119</name>
    <dbReference type="NCBI Taxonomy" id="1121884"/>
    <lineage>
        <taxon>Bacteria</taxon>
        <taxon>Pseudomonadati</taxon>
        <taxon>Bacteroidota</taxon>
        <taxon>Chitinophagia</taxon>
        <taxon>Chitinophagales</taxon>
        <taxon>Chitinophagaceae</taxon>
        <taxon>Flavisolibacter</taxon>
    </lineage>
</organism>